<comment type="cofactor">
    <cofactor evidence="1">
        <name>Ca(2+)</name>
        <dbReference type="ChEBI" id="CHEBI:29108"/>
    </cofactor>
</comment>
<reference evidence="15 16" key="1">
    <citation type="submission" date="2018-08" db="EMBL/GenBank/DDBJ databases">
        <title>A genome reference for cultivated species of the human gut microbiota.</title>
        <authorList>
            <person name="Zou Y."/>
            <person name="Xue W."/>
            <person name="Luo G."/>
        </authorList>
    </citation>
    <scope>NUCLEOTIDE SEQUENCE [LARGE SCALE GENOMIC DNA]</scope>
    <source>
        <strain evidence="15 16">AM27-17</strain>
    </source>
</reference>
<dbReference type="GO" id="GO:0006004">
    <property type="term" value="P:fucose metabolic process"/>
    <property type="evidence" value="ECO:0007669"/>
    <property type="project" value="InterPro"/>
</dbReference>
<dbReference type="InterPro" id="IPR014718">
    <property type="entry name" value="GH-type_carb-bd"/>
</dbReference>
<comment type="similarity">
    <text evidence="3">Belongs to the polysaccharide lyase 8 family.</text>
</comment>
<dbReference type="InterPro" id="IPR016286">
    <property type="entry name" value="FUC_metazoa-typ"/>
</dbReference>
<dbReference type="Proteomes" id="UP000285650">
    <property type="component" value="Unassembled WGS sequence"/>
</dbReference>
<dbReference type="InterPro" id="IPR011071">
    <property type="entry name" value="Lyase_8-like_C"/>
</dbReference>
<evidence type="ECO:0000259" key="14">
    <source>
        <dbReference type="Pfam" id="PF09093"/>
    </source>
</evidence>
<evidence type="ECO:0000313" key="16">
    <source>
        <dbReference type="Proteomes" id="UP000285650"/>
    </source>
</evidence>
<dbReference type="Gene3D" id="2.60.40.1180">
    <property type="entry name" value="Golgi alpha-mannosidase II"/>
    <property type="match status" value="1"/>
</dbReference>
<evidence type="ECO:0000256" key="11">
    <source>
        <dbReference type="ARBA" id="ARBA00023295"/>
    </source>
</evidence>
<dbReference type="InterPro" id="IPR015177">
    <property type="entry name" value="Lyase_catalyt"/>
</dbReference>
<dbReference type="InterPro" id="IPR039174">
    <property type="entry name" value="Chondroitin_ABC_lyase"/>
</dbReference>
<dbReference type="GO" id="GO:0004560">
    <property type="term" value="F:alpha-L-fucosidase activity"/>
    <property type="evidence" value="ECO:0007669"/>
    <property type="project" value="InterPro"/>
</dbReference>
<comment type="subunit">
    <text evidence="5">Monomer.</text>
</comment>
<dbReference type="GO" id="GO:0030246">
    <property type="term" value="F:carbohydrate binding"/>
    <property type="evidence" value="ECO:0007669"/>
    <property type="project" value="InterPro"/>
</dbReference>
<dbReference type="EC" id="3.2.1.51" evidence="6"/>
<dbReference type="SUPFAM" id="SSF49863">
    <property type="entry name" value="Hyaluronate lyase-like, C-terminal domain"/>
    <property type="match status" value="1"/>
</dbReference>
<keyword evidence="7" id="KW-0732">Signal</keyword>
<dbReference type="Gene3D" id="2.70.98.10">
    <property type="match status" value="1"/>
</dbReference>
<name>A0A414LHW9_9BACE</name>
<sequence>MDKMMRIYYRLFLIYVLSHLMPFQLLAWKIWRRIVYVLLFGWVAISVQAQSNASRMDWWREARFGMFIHLGLYSAAAGEWNEKEVEGIGEWIQNFAKVPNSEYEKLLSDFTLSKCKPETWVQIAKQAGAKYIVFTAKHHEGFCLYPSDVTDFDIENTPYKGDPLKELIEACHKYGLKVGIYYSHRQDWREEDAAVMKNEYDGHYGKAKSEVKPDLNRYIQSKALPQVRELLTNYGKIDLLWYDTPFDLSKEQSQLFVDVVRELQPDCLINGRVGYNLGDYGALGDNEMPCAYASTDLEMVATLNHTWGYKKNDHAWKGKKEILCSLIEAVNRNINYMINIGPRADGLVPQPSVDVLSFIGNWLRANSESIYGATGNPFNDNFPWGYVTQKKNNLYLHLVRQPYKNQIVLKGLQSIISSAEVLSSGQELVVSNNKISVPEGLDYECVPVFKLTCRTPLNMSSLNFSNEGIISMPAASGRKVPGKKGCFRIAEGGNTENFNPQTGKLLLECVVDDPGEYEVRLYTSRHWRRSFTEGTKVSLKVGDEKQFKACLLSKDEELVNVRQNSYPETWSYIGTVAFEKVGNKILELSIDTIGTYSRLGFFGEDIQNESENNVRVMRIELIKRNREDYNRKLNDLQGLRKSNPLPLPQATSEELQDARKLIERYQLKRMQDGQVAGLPLSNEEKLTLAQAQELSMATRALAYAALEKYPGAENEFALFIDYLIAQKAIERIVFRYSNYQAVRKIPADFLTALSACDDIRKSQLIEGVKSLVEFGQVYLSSSCLAPRINSDYIYNVLPHLLICTLYNPDDRQALIDLEAFSHFLSACTQYVPGGNDWLKSDGTGFHHRTHYNGYMYSYKTLVEYASRLKGTSFRIDSGAYQRIRKAIISFYLMATRSVSDDNHYYANSLAGRHPFTGIGISFTQQLFEQLIEIGGDIKGETVDLDLASYYNYFFMTKKYANAPDMNLEGFYQFNYSPLGIYRFDNWIAAMRCPTTNFWGAEIYAETNRFGRYQSHGTLEVLYDGPLERSGYPTKGHKGWDWNVIPGSTTVHYTSWKEMMPGANETDRFDQKSLTTNFSGALSWGNCGLFAAAFDQGDSWGKQRFEPTNLRFCKSVFAIDGMLISLGSDISAVGDYADNRLTATNLFQVVGGKENCPLIINGKEVKGDRVESLNLKKKDAWLIAPNTTGYYIPAGNDSLIVQSVEQYVPASSGLQNGLKSMKATKAYINHGIKPKDKGYCFVVVPNTTSQKMAMLVKQLQKKEGLFEVLSTQDSIHVLKHHSSGTITYSLFAPASHLAYGCLRSSDTELLFMERMDKKENMLDIALCNPDLRPQPSEVYGWIATPTYVSFVLNGEWALADGECSEKVLLIESKSAATTIKAVLSEGEPLYLKLKRKASNGCSSVK</sequence>
<organism evidence="15 16">
    <name type="scientific">Bacteroides intestinalis</name>
    <dbReference type="NCBI Taxonomy" id="329854"/>
    <lineage>
        <taxon>Bacteria</taxon>
        <taxon>Pseudomonadati</taxon>
        <taxon>Bacteroidota</taxon>
        <taxon>Bacteroidia</taxon>
        <taxon>Bacteroidales</taxon>
        <taxon>Bacteroidaceae</taxon>
        <taxon>Bacteroides</taxon>
    </lineage>
</organism>
<evidence type="ECO:0000313" key="15">
    <source>
        <dbReference type="EMBL" id="RHE94251.1"/>
    </source>
</evidence>
<evidence type="ECO:0000256" key="4">
    <source>
        <dbReference type="ARBA" id="ARBA00007951"/>
    </source>
</evidence>
<keyword evidence="10" id="KW-0456">Lyase</keyword>
<comment type="function">
    <text evidence="2">Alpha-L-fucosidase is responsible for hydrolyzing the alpha-1,6-linked fucose joined to the reducing-end N-acetylglucosamine of the carbohydrate moieties of glycoproteins.</text>
</comment>
<evidence type="ECO:0000259" key="13">
    <source>
        <dbReference type="Pfam" id="PF02278"/>
    </source>
</evidence>
<dbReference type="InterPro" id="IPR013780">
    <property type="entry name" value="Glyco_hydro_b"/>
</dbReference>
<keyword evidence="8" id="KW-0378">Hydrolase</keyword>
<dbReference type="InterPro" id="IPR057739">
    <property type="entry name" value="Glyco_hydro_29_N"/>
</dbReference>
<accession>A0A414LHW9</accession>
<evidence type="ECO:0000256" key="9">
    <source>
        <dbReference type="ARBA" id="ARBA00022837"/>
    </source>
</evidence>
<protein>
    <recommendedName>
        <fullName evidence="6">alpha-L-fucosidase</fullName>
        <ecNumber evidence="6">3.2.1.51</ecNumber>
    </recommendedName>
</protein>
<dbReference type="RefSeq" id="WP_118220829.1">
    <property type="nucleotide sequence ID" value="NZ_JADNIJ010000007.1"/>
</dbReference>
<comment type="caution">
    <text evidence="15">The sequence shown here is derived from an EMBL/GenBank/DDBJ whole genome shotgun (WGS) entry which is preliminary data.</text>
</comment>
<dbReference type="SUPFAM" id="SSF48230">
    <property type="entry name" value="Chondroitin AC/alginate lyase"/>
    <property type="match status" value="1"/>
</dbReference>
<feature type="domain" description="Polysaccharide lyase family 8 central" evidence="13">
    <location>
        <begin position="973"/>
        <end position="1246"/>
    </location>
</feature>
<dbReference type="Gene3D" id="1.50.10.100">
    <property type="entry name" value="Chondroitin AC/alginate lyase"/>
    <property type="match status" value="1"/>
</dbReference>
<dbReference type="EMBL" id="QSKV01000002">
    <property type="protein sequence ID" value="RHE94251.1"/>
    <property type="molecule type" value="Genomic_DNA"/>
</dbReference>
<feature type="domain" description="Glycoside hydrolase family 29 N-terminal" evidence="12">
    <location>
        <begin position="52"/>
        <end position="368"/>
    </location>
</feature>
<dbReference type="Gene3D" id="2.60.220.10">
    <property type="entry name" value="Polysaccharide lyase family 8-like, C-terminal"/>
    <property type="match status" value="1"/>
</dbReference>
<dbReference type="Pfam" id="PF09093">
    <property type="entry name" value="Lyase_catalyt"/>
    <property type="match status" value="1"/>
</dbReference>
<comment type="similarity">
    <text evidence="4">Belongs to the glycosyl hydrolase 29 family.</text>
</comment>
<dbReference type="PANTHER" id="PTHR37322:SF3">
    <property type="entry name" value="CHONDROITIN SULFATE ABC EXOLYASE"/>
    <property type="match status" value="1"/>
</dbReference>
<feature type="domain" description="Lyase catalytic" evidence="14">
    <location>
        <begin position="785"/>
        <end position="951"/>
    </location>
</feature>
<gene>
    <name evidence="15" type="ORF">DW712_02885</name>
</gene>
<evidence type="ECO:0000256" key="10">
    <source>
        <dbReference type="ARBA" id="ARBA00023239"/>
    </source>
</evidence>
<dbReference type="InterPro" id="IPR008929">
    <property type="entry name" value="Chondroitin_lyas"/>
</dbReference>
<dbReference type="PANTHER" id="PTHR37322">
    <property type="match status" value="1"/>
</dbReference>
<dbReference type="GO" id="GO:0006027">
    <property type="term" value="P:glycosaminoglycan catabolic process"/>
    <property type="evidence" value="ECO:0007669"/>
    <property type="project" value="InterPro"/>
</dbReference>
<dbReference type="SMART" id="SM00812">
    <property type="entry name" value="Alpha_L_fucos"/>
    <property type="match status" value="1"/>
</dbReference>
<dbReference type="Gene3D" id="3.20.20.80">
    <property type="entry name" value="Glycosidases"/>
    <property type="match status" value="1"/>
</dbReference>
<dbReference type="PRINTS" id="PR00741">
    <property type="entry name" value="GLHYDRLASE29"/>
</dbReference>
<evidence type="ECO:0000259" key="12">
    <source>
        <dbReference type="Pfam" id="PF01120"/>
    </source>
</evidence>
<evidence type="ECO:0000256" key="8">
    <source>
        <dbReference type="ARBA" id="ARBA00022801"/>
    </source>
</evidence>
<evidence type="ECO:0000256" key="7">
    <source>
        <dbReference type="ARBA" id="ARBA00022729"/>
    </source>
</evidence>
<evidence type="ECO:0000256" key="2">
    <source>
        <dbReference type="ARBA" id="ARBA00004071"/>
    </source>
</evidence>
<evidence type="ECO:0000256" key="1">
    <source>
        <dbReference type="ARBA" id="ARBA00001913"/>
    </source>
</evidence>
<dbReference type="GO" id="GO:0005576">
    <property type="term" value="C:extracellular region"/>
    <property type="evidence" value="ECO:0007669"/>
    <property type="project" value="InterPro"/>
</dbReference>
<dbReference type="SUPFAM" id="SSF74650">
    <property type="entry name" value="Galactose mutarotase-like"/>
    <property type="match status" value="1"/>
</dbReference>
<proteinExistence type="inferred from homology"/>
<evidence type="ECO:0000256" key="3">
    <source>
        <dbReference type="ARBA" id="ARBA00006699"/>
    </source>
</evidence>
<dbReference type="InterPro" id="IPR011013">
    <property type="entry name" value="Gal_mutarotase_sf_dom"/>
</dbReference>
<dbReference type="InterPro" id="IPR017853">
    <property type="entry name" value="GH"/>
</dbReference>
<dbReference type="Pfam" id="PF02278">
    <property type="entry name" value="Lyase_8"/>
    <property type="match status" value="1"/>
</dbReference>
<dbReference type="SUPFAM" id="SSF51445">
    <property type="entry name" value="(Trans)glycosidases"/>
    <property type="match status" value="1"/>
</dbReference>
<keyword evidence="11" id="KW-0326">Glycosidase</keyword>
<keyword evidence="9" id="KW-0106">Calcium</keyword>
<dbReference type="GO" id="GO:0016837">
    <property type="term" value="F:carbon-oxygen lyase activity, acting on polysaccharides"/>
    <property type="evidence" value="ECO:0007669"/>
    <property type="project" value="UniProtKB-ARBA"/>
</dbReference>
<dbReference type="InterPro" id="IPR003159">
    <property type="entry name" value="Lyase_8_central_dom"/>
</dbReference>
<evidence type="ECO:0000256" key="6">
    <source>
        <dbReference type="ARBA" id="ARBA00012662"/>
    </source>
</evidence>
<dbReference type="InterPro" id="IPR000933">
    <property type="entry name" value="Glyco_hydro_29"/>
</dbReference>
<evidence type="ECO:0000256" key="5">
    <source>
        <dbReference type="ARBA" id="ARBA00011245"/>
    </source>
</evidence>
<dbReference type="Pfam" id="PF01120">
    <property type="entry name" value="Alpha_L_fucos"/>
    <property type="match status" value="1"/>
</dbReference>